<evidence type="ECO:0000313" key="2">
    <source>
        <dbReference type="Proteomes" id="UP000828390"/>
    </source>
</evidence>
<reference evidence="1" key="2">
    <citation type="submission" date="2020-11" db="EMBL/GenBank/DDBJ databases">
        <authorList>
            <person name="McCartney M.A."/>
            <person name="Auch B."/>
            <person name="Kono T."/>
            <person name="Mallez S."/>
            <person name="Becker A."/>
            <person name="Gohl D.M."/>
            <person name="Silverstein K.A.T."/>
            <person name="Koren S."/>
            <person name="Bechman K.B."/>
            <person name="Herman A."/>
            <person name="Abrahante J.E."/>
            <person name="Garbe J."/>
        </authorList>
    </citation>
    <scope>NUCLEOTIDE SEQUENCE</scope>
    <source>
        <strain evidence="1">Duluth1</strain>
        <tissue evidence="1">Whole animal</tissue>
    </source>
</reference>
<protein>
    <submittedName>
        <fullName evidence="1">Uncharacterized protein</fullName>
    </submittedName>
</protein>
<keyword evidence="2" id="KW-1185">Reference proteome</keyword>
<dbReference type="Proteomes" id="UP000828390">
    <property type="component" value="Unassembled WGS sequence"/>
</dbReference>
<comment type="caution">
    <text evidence="1">The sequence shown here is derived from an EMBL/GenBank/DDBJ whole genome shotgun (WGS) entry which is preliminary data.</text>
</comment>
<evidence type="ECO:0000313" key="1">
    <source>
        <dbReference type="EMBL" id="KAH3771338.1"/>
    </source>
</evidence>
<sequence length="64" mass="7207">MLYHFNTSIWLHESDVLGATPDGFVEGVFRGVVHQQHDQATCSADITEVKNHYTARDMTILEAC</sequence>
<organism evidence="1 2">
    <name type="scientific">Dreissena polymorpha</name>
    <name type="common">Zebra mussel</name>
    <name type="synonym">Mytilus polymorpha</name>
    <dbReference type="NCBI Taxonomy" id="45954"/>
    <lineage>
        <taxon>Eukaryota</taxon>
        <taxon>Metazoa</taxon>
        <taxon>Spiralia</taxon>
        <taxon>Lophotrochozoa</taxon>
        <taxon>Mollusca</taxon>
        <taxon>Bivalvia</taxon>
        <taxon>Autobranchia</taxon>
        <taxon>Heteroconchia</taxon>
        <taxon>Euheterodonta</taxon>
        <taxon>Imparidentia</taxon>
        <taxon>Neoheterodontei</taxon>
        <taxon>Myida</taxon>
        <taxon>Dreissenoidea</taxon>
        <taxon>Dreissenidae</taxon>
        <taxon>Dreissena</taxon>
    </lineage>
</organism>
<reference evidence="1" key="1">
    <citation type="journal article" date="2019" name="bioRxiv">
        <title>The Genome of the Zebra Mussel, Dreissena polymorpha: A Resource for Invasive Species Research.</title>
        <authorList>
            <person name="McCartney M.A."/>
            <person name="Auch B."/>
            <person name="Kono T."/>
            <person name="Mallez S."/>
            <person name="Zhang Y."/>
            <person name="Obille A."/>
            <person name="Becker A."/>
            <person name="Abrahante J.E."/>
            <person name="Garbe J."/>
            <person name="Badalamenti J.P."/>
            <person name="Herman A."/>
            <person name="Mangelson H."/>
            <person name="Liachko I."/>
            <person name="Sullivan S."/>
            <person name="Sone E.D."/>
            <person name="Koren S."/>
            <person name="Silverstein K.A.T."/>
            <person name="Beckman K.B."/>
            <person name="Gohl D.M."/>
        </authorList>
    </citation>
    <scope>NUCLEOTIDE SEQUENCE</scope>
    <source>
        <strain evidence="1">Duluth1</strain>
        <tissue evidence="1">Whole animal</tissue>
    </source>
</reference>
<dbReference type="EMBL" id="JAIWYP010000009">
    <property type="protein sequence ID" value="KAH3771338.1"/>
    <property type="molecule type" value="Genomic_DNA"/>
</dbReference>
<gene>
    <name evidence="1" type="ORF">DPMN_172653</name>
</gene>
<proteinExistence type="predicted"/>
<dbReference type="AlphaFoldDB" id="A0A9D4E1F8"/>
<accession>A0A9D4E1F8</accession>
<name>A0A9D4E1F8_DREPO</name>